<evidence type="ECO:0000259" key="1">
    <source>
        <dbReference type="Pfam" id="PF00534"/>
    </source>
</evidence>
<dbReference type="Pfam" id="PF00534">
    <property type="entry name" value="Glycos_transf_1"/>
    <property type="match status" value="1"/>
</dbReference>
<organism evidence="2 3">
    <name type="scientific">Duganella alba</name>
    <dbReference type="NCBI Taxonomy" id="2666081"/>
    <lineage>
        <taxon>Bacteria</taxon>
        <taxon>Pseudomonadati</taxon>
        <taxon>Pseudomonadota</taxon>
        <taxon>Betaproteobacteria</taxon>
        <taxon>Burkholderiales</taxon>
        <taxon>Oxalobacteraceae</taxon>
        <taxon>Telluria group</taxon>
        <taxon>Duganella</taxon>
    </lineage>
</organism>
<proteinExistence type="predicted"/>
<dbReference type="Proteomes" id="UP000481037">
    <property type="component" value="Unassembled WGS sequence"/>
</dbReference>
<dbReference type="PANTHER" id="PTHR46401:SF9">
    <property type="entry name" value="MANNOSYLTRANSFERASE A"/>
    <property type="match status" value="1"/>
</dbReference>
<gene>
    <name evidence="2" type="ORF">GJ697_19760</name>
</gene>
<protein>
    <submittedName>
        <fullName evidence="2">Glycosyltransferase</fullName>
    </submittedName>
</protein>
<name>A0A6L5QKU8_9BURK</name>
<keyword evidence="3" id="KW-1185">Reference proteome</keyword>
<dbReference type="Pfam" id="PF13692">
    <property type="entry name" value="Glyco_trans_1_4"/>
    <property type="match status" value="1"/>
</dbReference>
<dbReference type="CDD" id="cd03809">
    <property type="entry name" value="GT4_MtfB-like"/>
    <property type="match status" value="1"/>
</dbReference>
<dbReference type="AlphaFoldDB" id="A0A6L5QKU8"/>
<comment type="caution">
    <text evidence="2">The sequence shown here is derived from an EMBL/GenBank/DDBJ whole genome shotgun (WGS) entry which is preliminary data.</text>
</comment>
<feature type="domain" description="Glycosyl transferase family 1" evidence="1">
    <location>
        <begin position="807"/>
        <end position="950"/>
    </location>
</feature>
<dbReference type="InterPro" id="IPR001296">
    <property type="entry name" value="Glyco_trans_1"/>
</dbReference>
<dbReference type="PANTHER" id="PTHR46401">
    <property type="entry name" value="GLYCOSYLTRANSFERASE WBBK-RELATED"/>
    <property type="match status" value="1"/>
</dbReference>
<accession>A0A6L5QKU8</accession>
<dbReference type="GO" id="GO:0016757">
    <property type="term" value="F:glycosyltransferase activity"/>
    <property type="evidence" value="ECO:0007669"/>
    <property type="project" value="InterPro"/>
</dbReference>
<dbReference type="GO" id="GO:0009103">
    <property type="term" value="P:lipopolysaccharide biosynthetic process"/>
    <property type="evidence" value="ECO:0007669"/>
    <property type="project" value="TreeGrafter"/>
</dbReference>
<dbReference type="SUPFAM" id="SSF53756">
    <property type="entry name" value="UDP-Glycosyltransferase/glycogen phosphorylase"/>
    <property type="match status" value="2"/>
</dbReference>
<dbReference type="CDD" id="cd03801">
    <property type="entry name" value="GT4_PimA-like"/>
    <property type="match status" value="1"/>
</dbReference>
<dbReference type="Gene3D" id="3.40.50.2000">
    <property type="entry name" value="Glycogen Phosphorylase B"/>
    <property type="match status" value="3"/>
</dbReference>
<evidence type="ECO:0000313" key="2">
    <source>
        <dbReference type="EMBL" id="MRX10078.1"/>
    </source>
</evidence>
<keyword evidence="2" id="KW-0808">Transferase</keyword>
<reference evidence="2 3" key="1">
    <citation type="submission" date="2019-11" db="EMBL/GenBank/DDBJ databases">
        <title>Novel species isolated from a subtropical stream in China.</title>
        <authorList>
            <person name="Lu H."/>
        </authorList>
    </citation>
    <scope>NUCLEOTIDE SEQUENCE [LARGE SCALE GENOMIC DNA]</scope>
    <source>
        <strain evidence="2 3">FT25W</strain>
    </source>
</reference>
<evidence type="ECO:0000313" key="3">
    <source>
        <dbReference type="Proteomes" id="UP000481037"/>
    </source>
</evidence>
<dbReference type="RefSeq" id="WP_154366376.1">
    <property type="nucleotide sequence ID" value="NZ_WKJM01000017.1"/>
</dbReference>
<sequence>MRIVIDLQACQRSTPDAAALLHLAQQIARSAAPPQQVVVALSDRHPAAIMPLRHAFAGLAEVVLYELPPPDGATPADAPWLARASEQIRAAFLATLRADLVFAPGLDAALDVAAVSPLFDSYATLTALPAADDVAAIWPLFEQAVAEHAANLAATSAVAEGKPRLAYISPLPPEKSGIADYSAELLPQLARHYQVDVVIAQQDVSDAWIKAELPLRDLAYFEAHAGDYDRVLYHFGNSPMHQHMFGLLERHPGIVVLHDFYLGNLLDHMHHSGHSADAGVQALFESHGYSGLRDRAAIGHHDAVWKYPSNRAVLDQADGVIVHSELPKRLAADWYGPGMAAQWRALPLLRGLASGLPRAQARLAARQRLGLDPSRFVVCAFGLLGPTKLNAELLNAWQASELAADKQCQLVFVGATIPGAYCRELSSAVSAQRRVSITGFVSHEDYQTWLAACDVAVQLRTDTRGETSAAVLDCLLHGVPTVANAHGSTAELPPEVLSLLPDRFSREELGEALLRLRANPTLRDSLSAAGAAYVREQHAPGRVGDLYHDTIEYFARHSAPRHYRRLLAALGALDGAASDTALRLAAQAVGANHLPPGPRQLFVDISAMVQTDLKTGIQRVVRSILMALIGKPPAGYRIEPVYSPGRGEPYRYARAYMQDMLQAPFDIADDAPIDTRAGDLFLGLDLMMHGTQQNRAQFERMRARGVQIYFVVYDILPVLRPDVFPFGAEPDFAAWLDTIAELSDGLMCISRSVADELRGWLLARPPLPRQTPLRLGYFHLGADIDASAPSTGLPPDADQLLAQLASQPTLLMVGTLEPRKGHAQALAAFDLLWRQGVQANLVIVGKHGWMVDKLAKDLREHPEQGKQLHWLSGLSDEMLLKLYHAASGLLIVSEGEGFGLPLIEAAQHGLPIVARDLPVFREVAGEHATYFSGLTAEDLAATMRAWLDLLQKNKAPQSAGMPWLTWEQSAQALLSAMLAPEWQHLIHPEEQQLS</sequence>
<dbReference type="EMBL" id="WKJM01000017">
    <property type="protein sequence ID" value="MRX10078.1"/>
    <property type="molecule type" value="Genomic_DNA"/>
</dbReference>